<dbReference type="Proteomes" id="UP001596527">
    <property type="component" value="Unassembled WGS sequence"/>
</dbReference>
<evidence type="ECO:0000313" key="10">
    <source>
        <dbReference type="Proteomes" id="UP001596527"/>
    </source>
</evidence>
<dbReference type="RefSeq" id="WP_380973394.1">
    <property type="nucleotide sequence ID" value="NZ_JBHTEF010000001.1"/>
</dbReference>
<dbReference type="InterPro" id="IPR003783">
    <property type="entry name" value="Regulatory_RecX"/>
</dbReference>
<evidence type="ECO:0000313" key="9">
    <source>
        <dbReference type="EMBL" id="MFC7580860.1"/>
    </source>
</evidence>
<protein>
    <recommendedName>
        <fullName evidence="3 5">Regulatory protein RecX</fullName>
    </recommendedName>
</protein>
<evidence type="ECO:0000256" key="2">
    <source>
        <dbReference type="ARBA" id="ARBA00009695"/>
    </source>
</evidence>
<dbReference type="Pfam" id="PF21982">
    <property type="entry name" value="RecX_HTH1"/>
    <property type="match status" value="1"/>
</dbReference>
<name>A0ABW2SLW1_9ACTO</name>
<evidence type="ECO:0000256" key="5">
    <source>
        <dbReference type="HAMAP-Rule" id="MF_01114"/>
    </source>
</evidence>
<comment type="caution">
    <text evidence="9">The sequence shown here is derived from an EMBL/GenBank/DDBJ whole genome shotgun (WGS) entry which is preliminary data.</text>
</comment>
<comment type="subcellular location">
    <subcellularLocation>
        <location evidence="1 5">Cytoplasm</location>
    </subcellularLocation>
</comment>
<dbReference type="InterPro" id="IPR036388">
    <property type="entry name" value="WH-like_DNA-bd_sf"/>
</dbReference>
<feature type="region of interest" description="Disordered" evidence="6">
    <location>
        <begin position="1"/>
        <end position="26"/>
    </location>
</feature>
<keyword evidence="10" id="KW-1185">Reference proteome</keyword>
<comment type="similarity">
    <text evidence="2 5">Belongs to the RecX family.</text>
</comment>
<comment type="function">
    <text evidence="5">Modulates RecA activity.</text>
</comment>
<accession>A0ABW2SLW1</accession>
<dbReference type="HAMAP" id="MF_01114">
    <property type="entry name" value="RecX"/>
    <property type="match status" value="1"/>
</dbReference>
<evidence type="ECO:0000256" key="3">
    <source>
        <dbReference type="ARBA" id="ARBA00018111"/>
    </source>
</evidence>
<dbReference type="EMBL" id="JBHTEF010000001">
    <property type="protein sequence ID" value="MFC7580860.1"/>
    <property type="molecule type" value="Genomic_DNA"/>
</dbReference>
<evidence type="ECO:0000259" key="7">
    <source>
        <dbReference type="Pfam" id="PF02631"/>
    </source>
</evidence>
<evidence type="ECO:0000256" key="4">
    <source>
        <dbReference type="ARBA" id="ARBA00022490"/>
    </source>
</evidence>
<sequence>MVRYVDPETHPEGQEEADRRRTTPGERLARARERNAALTGAAAVEAAREVALRRLDARSCSRGELRQLILRRGFAPSVAEDVLDRLERVGLIDDTAYAAALVRDRFRSGKVGQAVAEELRRRDVGDGDIARAMAQVGRDDQYARAEALVAARLRSMRGIGRDAAFRRLTAMLARKGYPGDVCVSVVTEALNGRDAEDLA</sequence>
<proteinExistence type="inferred from homology"/>
<dbReference type="InterPro" id="IPR053924">
    <property type="entry name" value="RecX_HTH_2nd"/>
</dbReference>
<evidence type="ECO:0000256" key="1">
    <source>
        <dbReference type="ARBA" id="ARBA00004496"/>
    </source>
</evidence>
<evidence type="ECO:0000259" key="8">
    <source>
        <dbReference type="Pfam" id="PF21982"/>
    </source>
</evidence>
<dbReference type="InterPro" id="IPR053926">
    <property type="entry name" value="RecX_HTH_1st"/>
</dbReference>
<feature type="domain" description="RecX first three-helical" evidence="8">
    <location>
        <begin position="47"/>
        <end position="86"/>
    </location>
</feature>
<organism evidence="9 10">
    <name type="scientific">Schaalia naturae</name>
    <dbReference type="NCBI Taxonomy" id="635203"/>
    <lineage>
        <taxon>Bacteria</taxon>
        <taxon>Bacillati</taxon>
        <taxon>Actinomycetota</taxon>
        <taxon>Actinomycetes</taxon>
        <taxon>Actinomycetales</taxon>
        <taxon>Actinomycetaceae</taxon>
        <taxon>Schaalia</taxon>
    </lineage>
</organism>
<dbReference type="PANTHER" id="PTHR33602:SF1">
    <property type="entry name" value="REGULATORY PROTEIN RECX FAMILY PROTEIN"/>
    <property type="match status" value="1"/>
</dbReference>
<reference evidence="10" key="1">
    <citation type="journal article" date="2019" name="Int. J. Syst. Evol. Microbiol.">
        <title>The Global Catalogue of Microorganisms (GCM) 10K type strain sequencing project: providing services to taxonomists for standard genome sequencing and annotation.</title>
        <authorList>
            <consortium name="The Broad Institute Genomics Platform"/>
            <consortium name="The Broad Institute Genome Sequencing Center for Infectious Disease"/>
            <person name="Wu L."/>
            <person name="Ma J."/>
        </authorList>
    </citation>
    <scope>NUCLEOTIDE SEQUENCE [LARGE SCALE GENOMIC DNA]</scope>
    <source>
        <strain evidence="10">CCUG 56698</strain>
    </source>
</reference>
<feature type="domain" description="RecX second three-helical" evidence="7">
    <location>
        <begin position="93"/>
        <end position="133"/>
    </location>
</feature>
<dbReference type="PANTHER" id="PTHR33602">
    <property type="entry name" value="REGULATORY PROTEIN RECX FAMILY PROTEIN"/>
    <property type="match status" value="1"/>
</dbReference>
<keyword evidence="4 5" id="KW-0963">Cytoplasm</keyword>
<evidence type="ECO:0000256" key="6">
    <source>
        <dbReference type="SAM" id="MobiDB-lite"/>
    </source>
</evidence>
<gene>
    <name evidence="5" type="primary">recX</name>
    <name evidence="9" type="ORF">ACFQWG_06570</name>
</gene>
<dbReference type="Pfam" id="PF02631">
    <property type="entry name" value="RecX_HTH2"/>
    <property type="match status" value="1"/>
</dbReference>
<dbReference type="Gene3D" id="1.10.10.10">
    <property type="entry name" value="Winged helix-like DNA-binding domain superfamily/Winged helix DNA-binding domain"/>
    <property type="match status" value="2"/>
</dbReference>